<dbReference type="EMBL" id="JADFFL010000003">
    <property type="protein sequence ID" value="MBE9661885.1"/>
    <property type="molecule type" value="Genomic_DNA"/>
</dbReference>
<feature type="domain" description="YknX-like C-terminal permuted SH3-like" evidence="6">
    <location>
        <begin position="298"/>
        <end position="362"/>
    </location>
</feature>
<proteinExistence type="inferred from homology"/>
<protein>
    <submittedName>
        <fullName evidence="7">Efflux RND transporter periplasmic adaptor subunit</fullName>
    </submittedName>
</protein>
<comment type="caution">
    <text evidence="7">The sequence shown here is derived from an EMBL/GenBank/DDBJ whole genome shotgun (WGS) entry which is preliminary data.</text>
</comment>
<dbReference type="AlphaFoldDB" id="A0A929KWR9"/>
<dbReference type="InterPro" id="IPR058626">
    <property type="entry name" value="MdtA-like_b-barrel"/>
</dbReference>
<evidence type="ECO:0000259" key="6">
    <source>
        <dbReference type="Pfam" id="PF25989"/>
    </source>
</evidence>
<evidence type="ECO:0000259" key="3">
    <source>
        <dbReference type="Pfam" id="PF25876"/>
    </source>
</evidence>
<dbReference type="InterPro" id="IPR058624">
    <property type="entry name" value="MdtA-like_HH"/>
</dbReference>
<evidence type="ECO:0000259" key="5">
    <source>
        <dbReference type="Pfam" id="PF25944"/>
    </source>
</evidence>
<accession>A0A929KWR9</accession>
<name>A0A929KWR9_9SPHI</name>
<dbReference type="RefSeq" id="WP_194111091.1">
    <property type="nucleotide sequence ID" value="NZ_JADFFL010000003.1"/>
</dbReference>
<dbReference type="GO" id="GO:0022857">
    <property type="term" value="F:transmembrane transporter activity"/>
    <property type="evidence" value="ECO:0007669"/>
    <property type="project" value="InterPro"/>
</dbReference>
<evidence type="ECO:0000313" key="7">
    <source>
        <dbReference type="EMBL" id="MBE9661885.1"/>
    </source>
</evidence>
<dbReference type="Pfam" id="PF25876">
    <property type="entry name" value="HH_MFP_RND"/>
    <property type="match status" value="1"/>
</dbReference>
<reference evidence="7" key="1">
    <citation type="submission" date="2020-10" db="EMBL/GenBank/DDBJ databases">
        <title>Mucilaginibacter mali sp. nov., isolated from rhizosphere soil of apple orchard.</title>
        <authorList>
            <person name="Lee J.-S."/>
            <person name="Kim H.S."/>
            <person name="Kim J.-S."/>
        </authorList>
    </citation>
    <scope>NUCLEOTIDE SEQUENCE</scope>
    <source>
        <strain evidence="7">KCTC 22746</strain>
    </source>
</reference>
<dbReference type="InterPro" id="IPR058625">
    <property type="entry name" value="MdtA-like_BSH"/>
</dbReference>
<dbReference type="Gene3D" id="2.40.50.100">
    <property type="match status" value="1"/>
</dbReference>
<gene>
    <name evidence="7" type="ORF">IRJ16_08305</name>
</gene>
<evidence type="ECO:0000256" key="2">
    <source>
        <dbReference type="SAM" id="Coils"/>
    </source>
</evidence>
<dbReference type="PANTHER" id="PTHR30158">
    <property type="entry name" value="ACRA/E-RELATED COMPONENT OF DRUG EFFLUX TRANSPORTER"/>
    <property type="match status" value="1"/>
</dbReference>
<evidence type="ECO:0000313" key="8">
    <source>
        <dbReference type="Proteomes" id="UP000622475"/>
    </source>
</evidence>
<dbReference type="Pfam" id="PF25917">
    <property type="entry name" value="BSH_RND"/>
    <property type="match status" value="1"/>
</dbReference>
<dbReference type="Gene3D" id="2.40.420.20">
    <property type="match status" value="1"/>
</dbReference>
<feature type="domain" description="Multidrug resistance protein MdtA-like alpha-helical hairpin" evidence="3">
    <location>
        <begin position="101"/>
        <end position="171"/>
    </location>
</feature>
<evidence type="ECO:0000259" key="4">
    <source>
        <dbReference type="Pfam" id="PF25917"/>
    </source>
</evidence>
<dbReference type="NCBIfam" id="TIGR01730">
    <property type="entry name" value="RND_mfp"/>
    <property type="match status" value="1"/>
</dbReference>
<dbReference type="Pfam" id="PF25944">
    <property type="entry name" value="Beta-barrel_RND"/>
    <property type="match status" value="1"/>
</dbReference>
<dbReference type="PROSITE" id="PS51257">
    <property type="entry name" value="PROKAR_LIPOPROTEIN"/>
    <property type="match status" value="1"/>
</dbReference>
<dbReference type="SUPFAM" id="SSF111369">
    <property type="entry name" value="HlyD-like secretion proteins"/>
    <property type="match status" value="1"/>
</dbReference>
<sequence>MKNIYIHLIAPLAIMAITSCGSKDEKKAAAAPPPTSVNTVTVAEGNALYYDQYQGQIIAVNSVELRSQVPGFITNIYVKDGDMVRAGQPLYEIDRRKYQATYDQAAANVASAQANLVKAQKDIERYQMLLKADAVARQTVDNATAAFEAAKSQVAAAKATLSSAATDLSYSVIKAPFGGRIGISQVKLGAQVATGTTLINTISADNPMAVDVVINEQDIDRFYKLQNSTTDSTFRLKLSNDSTYNKQGRILAIDRGVNAQTASVKVRVQFDNPKGILKDGMSAVLSVLNNQSGTRVIIPYKAITEQMGEFFVFTVQNDTMALQKKVKLGARINANIVIMDGIKAGDKLITEGFQRLRDSGKVVIGGPKQAPAAAQAK</sequence>
<dbReference type="Gene3D" id="1.10.287.470">
    <property type="entry name" value="Helix hairpin bin"/>
    <property type="match status" value="1"/>
</dbReference>
<dbReference type="GO" id="GO:0005886">
    <property type="term" value="C:plasma membrane"/>
    <property type="evidence" value="ECO:0007669"/>
    <property type="project" value="TreeGrafter"/>
</dbReference>
<evidence type="ECO:0000256" key="1">
    <source>
        <dbReference type="ARBA" id="ARBA00009477"/>
    </source>
</evidence>
<comment type="similarity">
    <text evidence="1">Belongs to the membrane fusion protein (MFP) (TC 8.A.1) family.</text>
</comment>
<keyword evidence="8" id="KW-1185">Reference proteome</keyword>
<dbReference type="Proteomes" id="UP000622475">
    <property type="component" value="Unassembled WGS sequence"/>
</dbReference>
<organism evidence="7 8">
    <name type="scientific">Mucilaginibacter myungsuensis</name>
    <dbReference type="NCBI Taxonomy" id="649104"/>
    <lineage>
        <taxon>Bacteria</taxon>
        <taxon>Pseudomonadati</taxon>
        <taxon>Bacteroidota</taxon>
        <taxon>Sphingobacteriia</taxon>
        <taxon>Sphingobacteriales</taxon>
        <taxon>Sphingobacteriaceae</taxon>
        <taxon>Mucilaginibacter</taxon>
    </lineage>
</organism>
<dbReference type="InterPro" id="IPR006143">
    <property type="entry name" value="RND_pump_MFP"/>
</dbReference>
<feature type="coiled-coil region" evidence="2">
    <location>
        <begin position="95"/>
        <end position="160"/>
    </location>
</feature>
<dbReference type="Pfam" id="PF25989">
    <property type="entry name" value="YknX_C"/>
    <property type="match status" value="1"/>
</dbReference>
<feature type="domain" description="Multidrug resistance protein MdtA-like barrel-sandwich hybrid" evidence="4">
    <location>
        <begin position="61"/>
        <end position="199"/>
    </location>
</feature>
<dbReference type="GO" id="GO:0046677">
    <property type="term" value="P:response to antibiotic"/>
    <property type="evidence" value="ECO:0007669"/>
    <property type="project" value="TreeGrafter"/>
</dbReference>
<dbReference type="InterPro" id="IPR058637">
    <property type="entry name" value="YknX-like_C"/>
</dbReference>
<dbReference type="GO" id="GO:0030313">
    <property type="term" value="C:cell envelope"/>
    <property type="evidence" value="ECO:0007669"/>
    <property type="project" value="UniProtKB-SubCell"/>
</dbReference>
<keyword evidence="2" id="KW-0175">Coiled coil</keyword>
<feature type="domain" description="Multidrug resistance protein MdtA-like beta-barrel" evidence="5">
    <location>
        <begin position="207"/>
        <end position="284"/>
    </location>
</feature>
<dbReference type="Gene3D" id="2.40.30.170">
    <property type="match status" value="1"/>
</dbReference>